<dbReference type="Pfam" id="PF13358">
    <property type="entry name" value="DDE_3"/>
    <property type="match status" value="1"/>
</dbReference>
<dbReference type="EMBL" id="CAJVPL010000119">
    <property type="protein sequence ID" value="CAG8449813.1"/>
    <property type="molecule type" value="Genomic_DNA"/>
</dbReference>
<keyword evidence="4" id="KW-1185">Reference proteome</keyword>
<dbReference type="Gene3D" id="3.30.420.10">
    <property type="entry name" value="Ribonuclease H-like superfamily/Ribonuclease H"/>
    <property type="match status" value="1"/>
</dbReference>
<organism evidence="3 4">
    <name type="scientific">Ambispora gerdemannii</name>
    <dbReference type="NCBI Taxonomy" id="144530"/>
    <lineage>
        <taxon>Eukaryota</taxon>
        <taxon>Fungi</taxon>
        <taxon>Fungi incertae sedis</taxon>
        <taxon>Mucoromycota</taxon>
        <taxon>Glomeromycotina</taxon>
        <taxon>Glomeromycetes</taxon>
        <taxon>Archaeosporales</taxon>
        <taxon>Ambisporaceae</taxon>
        <taxon>Ambispora</taxon>
    </lineage>
</organism>
<proteinExistence type="predicted"/>
<dbReference type="InterPro" id="IPR036397">
    <property type="entry name" value="RNaseH_sf"/>
</dbReference>
<dbReference type="InterPro" id="IPR038717">
    <property type="entry name" value="Tc1-like_DDE_dom"/>
</dbReference>
<evidence type="ECO:0000313" key="3">
    <source>
        <dbReference type="EMBL" id="CAG8449813.1"/>
    </source>
</evidence>
<evidence type="ECO:0000313" key="4">
    <source>
        <dbReference type="Proteomes" id="UP000789831"/>
    </source>
</evidence>
<protein>
    <submittedName>
        <fullName evidence="3">9081_t:CDS:1</fullName>
    </submittedName>
</protein>
<dbReference type="OrthoDB" id="2405725at2759"/>
<evidence type="ECO:0000259" key="2">
    <source>
        <dbReference type="Pfam" id="PF13592"/>
    </source>
</evidence>
<feature type="domain" description="Tc1-like transposase DDE" evidence="1">
    <location>
        <begin position="173"/>
        <end position="248"/>
    </location>
</feature>
<feature type="domain" description="Winged helix-turn helix" evidence="2">
    <location>
        <begin position="56"/>
        <end position="108"/>
    </location>
</feature>
<name>A0A9N8VBG3_9GLOM</name>
<evidence type="ECO:0000259" key="1">
    <source>
        <dbReference type="Pfam" id="PF13358"/>
    </source>
</evidence>
<dbReference type="Pfam" id="PF13592">
    <property type="entry name" value="HTH_33"/>
    <property type="match status" value="1"/>
</dbReference>
<reference evidence="3" key="1">
    <citation type="submission" date="2021-06" db="EMBL/GenBank/DDBJ databases">
        <authorList>
            <person name="Kallberg Y."/>
            <person name="Tangrot J."/>
            <person name="Rosling A."/>
        </authorList>
    </citation>
    <scope>NUCLEOTIDE SEQUENCE</scope>
    <source>
        <strain evidence="3">MT106</strain>
    </source>
</reference>
<dbReference type="AlphaFoldDB" id="A0A9N8VBG3"/>
<gene>
    <name evidence="3" type="ORF">AGERDE_LOCUS1658</name>
</gene>
<dbReference type="Proteomes" id="UP000789831">
    <property type="component" value="Unassembled WGS sequence"/>
</dbReference>
<dbReference type="GO" id="GO:0003676">
    <property type="term" value="F:nucleic acid binding"/>
    <property type="evidence" value="ECO:0007669"/>
    <property type="project" value="InterPro"/>
</dbReference>
<accession>A0A9N8VBG3</accession>
<comment type="caution">
    <text evidence="3">The sequence shown here is derived from an EMBL/GenBank/DDBJ whole genome shotgun (WGS) entry which is preliminary data.</text>
</comment>
<dbReference type="InterPro" id="IPR025959">
    <property type="entry name" value="Winged_HTH_dom"/>
</dbReference>
<sequence>MNLKFKQISKLREKKFLWSEIATFYQLLKVGCKPKINEEVISLVRSYALEDKPKTQQEMADCVFKELGIKISRPSINALLKRIGITHKKLTYHYTQLDEEKAKAFNEEIKLLLPHTPFIALDECSFYPNLDPRYGYALKGERAVSKRPSSKGKHYTLLFAISSLKEKGEINPIGDKNNILLMDNARIHHAPKKRAEAKLPSTEEQMLRKNIEVRFITAYAPMLNPTELVFNLFRQQTEKQRPRNFEEMELAIKKVVELLNTKDLSKFF</sequence>